<evidence type="ECO:0000313" key="2">
    <source>
        <dbReference type="Proteomes" id="UP000266975"/>
    </source>
</evidence>
<organism evidence="1 2">
    <name type="scientific">Corynebacterium alimapuense</name>
    <dbReference type="NCBI Taxonomy" id="1576874"/>
    <lineage>
        <taxon>Bacteria</taxon>
        <taxon>Bacillati</taxon>
        <taxon>Actinomycetota</taxon>
        <taxon>Actinomycetes</taxon>
        <taxon>Mycobacteriales</taxon>
        <taxon>Corynebacteriaceae</taxon>
        <taxon>Corynebacterium</taxon>
    </lineage>
</organism>
<evidence type="ECO:0000313" key="1">
    <source>
        <dbReference type="EMBL" id="RNE48712.1"/>
    </source>
</evidence>
<sequence>MKRLIPLIFTIPMLLSGCSDSSSVDTEDELIAAAGGEELIAAAGGEEEIIAAAELAASVCHRSTAYNDVPIQLSPYIANEFQGAYIEEGGRYIRHVIAGTIDVQDSHDSVIPVGYSCAYLQRQTTDAPAAQDNLGTIVEEEAVSFSAGGDSLATLRDILRNFHGVGEGETEIVLSTDSYETATAKWRNAYEQEIATPTASPESYDGPLEIMLDGTYLIGSDVVPGTYRAEEAGTSCYWARLSGLSGETSDIIANDSRAVSPVVMLLESDVAFQSSNCGLWTMIS</sequence>
<dbReference type="Proteomes" id="UP000266975">
    <property type="component" value="Unassembled WGS sequence"/>
</dbReference>
<name>A0A3M8K827_9CORY</name>
<gene>
    <name evidence="1" type="ORF">C5L39_05190</name>
</gene>
<accession>A0A3M8K827</accession>
<dbReference type="EMBL" id="PTJO01000004">
    <property type="protein sequence ID" value="RNE48712.1"/>
    <property type="molecule type" value="Genomic_DNA"/>
</dbReference>
<comment type="caution">
    <text evidence="1">The sequence shown here is derived from an EMBL/GenBank/DDBJ whole genome shotgun (WGS) entry which is preliminary data.</text>
</comment>
<dbReference type="PROSITE" id="PS51257">
    <property type="entry name" value="PROKAR_LIPOPROTEIN"/>
    <property type="match status" value="1"/>
</dbReference>
<dbReference type="AlphaFoldDB" id="A0A3M8K827"/>
<proteinExistence type="predicted"/>
<keyword evidence="2" id="KW-1185">Reference proteome</keyword>
<reference evidence="1 2" key="1">
    <citation type="submission" date="2018-02" db="EMBL/GenBank/DDBJ databases">
        <title>Corynebacterium alimpuense sp. nov., a marine obligate actinomycete isolated from sediments of Valparaiso bay, Chile.</title>
        <authorList>
            <person name="Claverias F."/>
            <person name="Gonzales-Siles L."/>
            <person name="Salva-Serra F."/>
            <person name="Inganaes E."/>
            <person name="Molin K."/>
            <person name="Cumsille A."/>
            <person name="Undabarrena A."/>
            <person name="Couve E."/>
            <person name="Moore E.R.B."/>
            <person name="Gomila M."/>
            <person name="Camara B."/>
        </authorList>
    </citation>
    <scope>NUCLEOTIDE SEQUENCE [LARGE SCALE GENOMIC DNA]</scope>
    <source>
        <strain evidence="1 2">CCUG 69366</strain>
    </source>
</reference>
<protein>
    <submittedName>
        <fullName evidence="1">Uncharacterized protein</fullName>
    </submittedName>
</protein>